<protein>
    <submittedName>
        <fullName evidence="2">Uncharacterized protein</fullName>
    </submittedName>
</protein>
<feature type="region of interest" description="Disordered" evidence="1">
    <location>
        <begin position="84"/>
        <end position="103"/>
    </location>
</feature>
<keyword evidence="3" id="KW-1185">Reference proteome</keyword>
<organism evidence="2 3">
    <name type="scientific">Agromyces albus</name>
    <dbReference type="NCBI Taxonomy" id="205332"/>
    <lineage>
        <taxon>Bacteria</taxon>
        <taxon>Bacillati</taxon>
        <taxon>Actinomycetota</taxon>
        <taxon>Actinomycetes</taxon>
        <taxon>Micrococcales</taxon>
        <taxon>Microbacteriaceae</taxon>
        <taxon>Agromyces</taxon>
    </lineage>
</organism>
<dbReference type="OrthoDB" id="5120099at2"/>
<comment type="caution">
    <text evidence="2">The sequence shown here is derived from an EMBL/GenBank/DDBJ whole genome shotgun (WGS) entry which is preliminary data.</text>
</comment>
<evidence type="ECO:0000313" key="2">
    <source>
        <dbReference type="EMBL" id="RXZ72797.1"/>
    </source>
</evidence>
<accession>A0A4Q2L5H0</accession>
<feature type="compositionally biased region" description="Polar residues" evidence="1">
    <location>
        <begin position="90"/>
        <end position="103"/>
    </location>
</feature>
<gene>
    <name evidence="2" type="ORF">ESP51_03090</name>
</gene>
<evidence type="ECO:0000256" key="1">
    <source>
        <dbReference type="SAM" id="MobiDB-lite"/>
    </source>
</evidence>
<reference evidence="2 3" key="1">
    <citation type="submission" date="2019-01" db="EMBL/GenBank/DDBJ databases">
        <title>Agromyces.</title>
        <authorList>
            <person name="Li J."/>
        </authorList>
    </citation>
    <scope>NUCLEOTIDE SEQUENCE [LARGE SCALE GENOMIC DNA]</scope>
    <source>
        <strain evidence="2 3">DSM 15934</strain>
    </source>
</reference>
<dbReference type="EMBL" id="SDPN01000003">
    <property type="protein sequence ID" value="RXZ72797.1"/>
    <property type="molecule type" value="Genomic_DNA"/>
</dbReference>
<name>A0A4Q2L5H0_9MICO</name>
<dbReference type="AlphaFoldDB" id="A0A4Q2L5H0"/>
<dbReference type="RefSeq" id="WP_129519419.1">
    <property type="nucleotide sequence ID" value="NZ_SDPN01000003.1"/>
</dbReference>
<sequence length="103" mass="11467">MARDAPRWHPLLAAVEGPILTWRMLDPEGREYGVIRLVRVGGEPKYRTEFRGKLIGYGGTLRQACERVHYEYIAAHAPQGGHAATYPIHTPSTASSNAQRLSI</sequence>
<dbReference type="Proteomes" id="UP000293865">
    <property type="component" value="Unassembled WGS sequence"/>
</dbReference>
<proteinExistence type="predicted"/>
<evidence type="ECO:0000313" key="3">
    <source>
        <dbReference type="Proteomes" id="UP000293865"/>
    </source>
</evidence>